<comment type="caution">
    <text evidence="6">The sequence shown here is derived from an EMBL/GenBank/DDBJ whole genome shotgun (WGS) entry which is preliminary data.</text>
</comment>
<keyword evidence="2 4" id="KW-0238">DNA-binding</keyword>
<reference evidence="6 7" key="1">
    <citation type="submission" date="2019-05" db="EMBL/GenBank/DDBJ databases">
        <title>Genomes sequences of two Nocardia cyriacigeorgica environmental isolates, type strains Nocardia asteroides ATCC 19247 and Nocardia cyriacigeorgica DSM 44484.</title>
        <authorList>
            <person name="Vautrin F."/>
            <person name="Bergeron E."/>
            <person name="Dubost A."/>
            <person name="Abrouk D."/>
            <person name="Rodriguez Nava V."/>
            <person name="Pujic P."/>
        </authorList>
    </citation>
    <scope>NUCLEOTIDE SEQUENCE [LARGE SCALE GENOMIC DNA]</scope>
    <source>
        <strain evidence="6 7">EML 446</strain>
    </source>
</reference>
<dbReference type="Gene3D" id="1.10.10.60">
    <property type="entry name" value="Homeodomain-like"/>
    <property type="match status" value="1"/>
</dbReference>
<dbReference type="PANTHER" id="PTHR30055:SF151">
    <property type="entry name" value="TRANSCRIPTIONAL REGULATORY PROTEIN"/>
    <property type="match status" value="1"/>
</dbReference>
<dbReference type="AlphaFoldDB" id="A0A5R8NBZ2"/>
<keyword evidence="3" id="KW-0804">Transcription</keyword>
<name>A0A5R8NBZ2_9NOCA</name>
<keyword evidence="1" id="KW-0805">Transcription regulation</keyword>
<dbReference type="GO" id="GO:0003700">
    <property type="term" value="F:DNA-binding transcription factor activity"/>
    <property type="evidence" value="ECO:0007669"/>
    <property type="project" value="TreeGrafter"/>
</dbReference>
<evidence type="ECO:0000313" key="7">
    <source>
        <dbReference type="Proteomes" id="UP000306378"/>
    </source>
</evidence>
<dbReference type="Pfam" id="PF02909">
    <property type="entry name" value="TetR_C_1"/>
    <property type="match status" value="1"/>
</dbReference>
<accession>A0A5R8NBZ2</accession>
<dbReference type="SUPFAM" id="SSF46689">
    <property type="entry name" value="Homeodomain-like"/>
    <property type="match status" value="1"/>
</dbReference>
<evidence type="ECO:0000259" key="5">
    <source>
        <dbReference type="PROSITE" id="PS50977"/>
    </source>
</evidence>
<dbReference type="SUPFAM" id="SSF48498">
    <property type="entry name" value="Tetracyclin repressor-like, C-terminal domain"/>
    <property type="match status" value="1"/>
</dbReference>
<organism evidence="6 7">
    <name type="scientific">Nocardia cyriacigeorgica</name>
    <dbReference type="NCBI Taxonomy" id="135487"/>
    <lineage>
        <taxon>Bacteria</taxon>
        <taxon>Bacillati</taxon>
        <taxon>Actinomycetota</taxon>
        <taxon>Actinomycetes</taxon>
        <taxon>Mycobacteriales</taxon>
        <taxon>Nocardiaceae</taxon>
        <taxon>Nocardia</taxon>
    </lineage>
</organism>
<dbReference type="Proteomes" id="UP000306378">
    <property type="component" value="Unassembled WGS sequence"/>
</dbReference>
<dbReference type="PROSITE" id="PS50977">
    <property type="entry name" value="HTH_TETR_2"/>
    <property type="match status" value="1"/>
</dbReference>
<dbReference type="GO" id="GO:0000976">
    <property type="term" value="F:transcription cis-regulatory region binding"/>
    <property type="evidence" value="ECO:0007669"/>
    <property type="project" value="TreeGrafter"/>
</dbReference>
<dbReference type="PANTHER" id="PTHR30055">
    <property type="entry name" value="HTH-TYPE TRANSCRIPTIONAL REGULATOR RUTR"/>
    <property type="match status" value="1"/>
</dbReference>
<dbReference type="InterPro" id="IPR050109">
    <property type="entry name" value="HTH-type_TetR-like_transc_reg"/>
</dbReference>
<evidence type="ECO:0000256" key="1">
    <source>
        <dbReference type="ARBA" id="ARBA00023015"/>
    </source>
</evidence>
<feature type="domain" description="HTH tetR-type" evidence="5">
    <location>
        <begin position="26"/>
        <end position="86"/>
    </location>
</feature>
<gene>
    <name evidence="6" type="ORF">FEK34_27100</name>
</gene>
<evidence type="ECO:0000313" key="6">
    <source>
        <dbReference type="EMBL" id="TLF73211.1"/>
    </source>
</evidence>
<dbReference type="Pfam" id="PF00440">
    <property type="entry name" value="TetR_N"/>
    <property type="match status" value="1"/>
</dbReference>
<evidence type="ECO:0000256" key="3">
    <source>
        <dbReference type="ARBA" id="ARBA00023163"/>
    </source>
</evidence>
<feature type="DNA-binding region" description="H-T-H motif" evidence="4">
    <location>
        <begin position="49"/>
        <end position="68"/>
    </location>
</feature>
<protein>
    <submittedName>
        <fullName evidence="6">TetR family transcriptional regulator</fullName>
    </submittedName>
</protein>
<sequence>MAEEPPRVAQLLWSGARRSGRGRRPALSLERIVEEAIAIADADGIAALSMQRVATQLGAATMSLYRHVPGKDELVALMLDATMAEPPDLPRDDWRAAVEHWARLTRDLYLRHPWVLVAGASNRWMGPNEAAWGEAAMSALLAAGLPPDGISDIVLSINAFVGGATRLGIDPTRGRDAPGHVGPALDPEMIRRYGQPERYPILLAALGASPADDRDARAVAEDVFEFGLAKLLDGIAAHLEASDS</sequence>
<dbReference type="GO" id="GO:0045892">
    <property type="term" value="P:negative regulation of DNA-templated transcription"/>
    <property type="evidence" value="ECO:0007669"/>
    <property type="project" value="InterPro"/>
</dbReference>
<dbReference type="InterPro" id="IPR036271">
    <property type="entry name" value="Tet_transcr_reg_TetR-rel_C_sf"/>
</dbReference>
<dbReference type="RefSeq" id="WP_138452391.1">
    <property type="nucleotide sequence ID" value="NZ_VBUT01000013.1"/>
</dbReference>
<dbReference type="InterPro" id="IPR001647">
    <property type="entry name" value="HTH_TetR"/>
</dbReference>
<dbReference type="InterPro" id="IPR004111">
    <property type="entry name" value="Repressor_TetR_C"/>
</dbReference>
<dbReference type="EMBL" id="VBUT01000013">
    <property type="protein sequence ID" value="TLF73211.1"/>
    <property type="molecule type" value="Genomic_DNA"/>
</dbReference>
<evidence type="ECO:0000256" key="2">
    <source>
        <dbReference type="ARBA" id="ARBA00023125"/>
    </source>
</evidence>
<dbReference type="InterPro" id="IPR009057">
    <property type="entry name" value="Homeodomain-like_sf"/>
</dbReference>
<proteinExistence type="predicted"/>
<evidence type="ECO:0000256" key="4">
    <source>
        <dbReference type="PROSITE-ProRule" id="PRU00335"/>
    </source>
</evidence>
<dbReference type="Gene3D" id="1.10.357.10">
    <property type="entry name" value="Tetracycline Repressor, domain 2"/>
    <property type="match status" value="1"/>
</dbReference>